<dbReference type="GO" id="GO:0033254">
    <property type="term" value="C:vacuolar transporter chaperone complex"/>
    <property type="evidence" value="ECO:0007669"/>
    <property type="project" value="TreeGrafter"/>
</dbReference>
<protein>
    <submittedName>
        <fullName evidence="9">VTC domain-containing protein</fullName>
    </submittedName>
</protein>
<feature type="transmembrane region" description="Helical" evidence="7">
    <location>
        <begin position="774"/>
        <end position="792"/>
    </location>
</feature>
<feature type="compositionally biased region" description="Pro residues" evidence="6">
    <location>
        <begin position="611"/>
        <end position="623"/>
    </location>
</feature>
<evidence type="ECO:0000313" key="10">
    <source>
        <dbReference type="Proteomes" id="UP000274822"/>
    </source>
</evidence>
<dbReference type="AlphaFoldDB" id="A0A433QYA4"/>
<comment type="subcellular location">
    <subcellularLocation>
        <location evidence="1">Vacuole membrane</location>
        <topology evidence="1">Multi-pass membrane protein</topology>
    </subcellularLocation>
</comment>
<dbReference type="Pfam" id="PF02656">
    <property type="entry name" value="DUF202"/>
    <property type="match status" value="1"/>
</dbReference>
<evidence type="ECO:0000256" key="3">
    <source>
        <dbReference type="ARBA" id="ARBA00022692"/>
    </source>
</evidence>
<evidence type="ECO:0000256" key="4">
    <source>
        <dbReference type="ARBA" id="ARBA00022989"/>
    </source>
</evidence>
<dbReference type="Pfam" id="PF03105">
    <property type="entry name" value="SPX"/>
    <property type="match status" value="1"/>
</dbReference>
<dbReference type="Proteomes" id="UP000274822">
    <property type="component" value="Unassembled WGS sequence"/>
</dbReference>
<proteinExistence type="predicted"/>
<keyword evidence="10" id="KW-1185">Reference proteome</keyword>
<dbReference type="GO" id="GO:0006799">
    <property type="term" value="P:polyphosphate biosynthetic process"/>
    <property type="evidence" value="ECO:0007669"/>
    <property type="project" value="UniProtKB-ARBA"/>
</dbReference>
<dbReference type="Gene3D" id="3.20.100.30">
    <property type="entry name" value="VTC, catalytic tunnel domain"/>
    <property type="match status" value="1"/>
</dbReference>
<dbReference type="EMBL" id="RBNJ01000328">
    <property type="protein sequence ID" value="RUS34803.1"/>
    <property type="molecule type" value="Genomic_DNA"/>
</dbReference>
<keyword evidence="3 7" id="KW-0812">Transmembrane</keyword>
<dbReference type="InterPro" id="IPR003807">
    <property type="entry name" value="DUF202"/>
</dbReference>
<evidence type="ECO:0000313" key="9">
    <source>
        <dbReference type="EMBL" id="RUS34803.1"/>
    </source>
</evidence>
<evidence type="ECO:0000259" key="8">
    <source>
        <dbReference type="PROSITE" id="PS51382"/>
    </source>
</evidence>
<feature type="transmembrane region" description="Helical" evidence="7">
    <location>
        <begin position="812"/>
        <end position="829"/>
    </location>
</feature>
<dbReference type="PANTHER" id="PTHR46140:SF2">
    <property type="entry name" value="VACUOLAR TRANSPORTER CHAPERONE 3 COMPLEX SUBUNIT 3-RELATED"/>
    <property type="match status" value="1"/>
</dbReference>
<dbReference type="PROSITE" id="PS51382">
    <property type="entry name" value="SPX"/>
    <property type="match status" value="1"/>
</dbReference>
<sequence length="833" mass="94722">MRRGVDANNPDARVSRFSSPKCVLILFLLLYALGHAFRFKGAFRFRSKITSHQKKTDGKPPVLPHVPQLLARNRPDAFLLARKIQIISLLLSPNNLPLHLLNMKFGSRLNDQIYSEWQLYYVDYTQLKKLLKKAQDNDAVYTEKDESEFVEKIDRELEKVYAFENVKLTDINSRIEQCAVKVAALMPTPDSGPEYSAIQDEINSIADDINQLARYARLNYTGFLKIVKKHDRHTDYVLRPMFMVRLNQCPFWKQDYDPLLFKLSELFHSVRSGGRSMSFSQPSPMVDISKGGTQTFIRKSTKYFVNPDDVVEIKTAILRHLPVLVYKPIKSSSANLEPGTPNPRRYNADHSITSIYLDNSSFDLYTSKVERAENAQAIRLRWYGSLEEGGSQEVFVERKVEQEEETGELKDRFAIKDKYVAGYLKGEYTMEKTVRKMRENKGTTQKEVEDFQRLTTEIQNKIVESNLQPVVRTFYNRTAFQMPGDSRVRISLDSNLSLIREDSSLFPDDPTERRPEGAWRRPDVDIYHPPSELKEAQEVVHFPYAVLEIKLHLEPFQEAPKWIKELVQSELVEEAPKFSKFVHGVATLFENRVELLPFWLAQLDKDGGNIPAPPTEPTPPPSRRIPKRRQTTINMDYDSKDPKGKGKAAPTSSGQTSTAASEDGEPSERTSLLGTRRPPSIHKAKVGSRNLGSFSFRSLNGLFRHSSASLSAPTTPVNLPPGVKVPKKVVTPVRVEPKVFFANERTFLSWMGVAGLLGSFSIALFNAGDTVGRISGIMYTLVSITTLVYGWGLYQRRREMIIRREAGPYDDLIGPTVICVAIFFAVGEIRREA</sequence>
<feature type="transmembrane region" description="Helical" evidence="7">
    <location>
        <begin position="747"/>
        <end position="767"/>
    </location>
</feature>
<keyword evidence="4 7" id="KW-1133">Transmembrane helix</keyword>
<keyword evidence="5 7" id="KW-0472">Membrane</keyword>
<dbReference type="InterPro" id="IPR004331">
    <property type="entry name" value="SPX_dom"/>
</dbReference>
<evidence type="ECO:0000256" key="5">
    <source>
        <dbReference type="ARBA" id="ARBA00023136"/>
    </source>
</evidence>
<feature type="domain" description="SPX" evidence="8">
    <location>
        <begin position="103"/>
        <end position="244"/>
    </location>
</feature>
<evidence type="ECO:0000256" key="1">
    <source>
        <dbReference type="ARBA" id="ARBA00004128"/>
    </source>
</evidence>
<feature type="compositionally biased region" description="Polar residues" evidence="6">
    <location>
        <begin position="650"/>
        <end position="660"/>
    </location>
</feature>
<evidence type="ECO:0000256" key="7">
    <source>
        <dbReference type="SAM" id="Phobius"/>
    </source>
</evidence>
<dbReference type="CDD" id="cd07751">
    <property type="entry name" value="PolyPPase_VTC4_like"/>
    <property type="match status" value="1"/>
</dbReference>
<name>A0A433QYA4_9FUNG</name>
<evidence type="ECO:0000256" key="6">
    <source>
        <dbReference type="SAM" id="MobiDB-lite"/>
    </source>
</evidence>
<dbReference type="CDD" id="cd14480">
    <property type="entry name" value="SPX_VTC2_like"/>
    <property type="match status" value="1"/>
</dbReference>
<dbReference type="InterPro" id="IPR018966">
    <property type="entry name" value="VTC_domain"/>
</dbReference>
<dbReference type="PANTHER" id="PTHR46140">
    <property type="entry name" value="VACUOLAR TRANSPORTER CHAPERONE 1-RELATED"/>
    <property type="match status" value="1"/>
</dbReference>
<gene>
    <name evidence="9" type="ORF">BC938DRAFT_478435</name>
</gene>
<dbReference type="InterPro" id="IPR051572">
    <property type="entry name" value="VTC_Complex_Subunit"/>
</dbReference>
<reference evidence="9 10" key="1">
    <citation type="journal article" date="2018" name="New Phytol.">
        <title>Phylogenomics of Endogonaceae and evolution of mycorrhizas within Mucoromycota.</title>
        <authorList>
            <person name="Chang Y."/>
            <person name="Desiro A."/>
            <person name="Na H."/>
            <person name="Sandor L."/>
            <person name="Lipzen A."/>
            <person name="Clum A."/>
            <person name="Barry K."/>
            <person name="Grigoriev I.V."/>
            <person name="Martin F.M."/>
            <person name="Stajich J.E."/>
            <person name="Smith M.E."/>
            <person name="Bonito G."/>
            <person name="Spatafora J.W."/>
        </authorList>
    </citation>
    <scope>NUCLEOTIDE SEQUENCE [LARGE SCALE GENOMIC DNA]</scope>
    <source>
        <strain evidence="9 10">AD002</strain>
    </source>
</reference>
<evidence type="ECO:0000256" key="2">
    <source>
        <dbReference type="ARBA" id="ARBA00022554"/>
    </source>
</evidence>
<organism evidence="9 10">
    <name type="scientific">Jimgerdemannia flammicorona</name>
    <dbReference type="NCBI Taxonomy" id="994334"/>
    <lineage>
        <taxon>Eukaryota</taxon>
        <taxon>Fungi</taxon>
        <taxon>Fungi incertae sedis</taxon>
        <taxon>Mucoromycota</taxon>
        <taxon>Mucoromycotina</taxon>
        <taxon>Endogonomycetes</taxon>
        <taxon>Endogonales</taxon>
        <taxon>Endogonaceae</taxon>
        <taxon>Jimgerdemannia</taxon>
    </lineage>
</organism>
<dbReference type="InterPro" id="IPR042267">
    <property type="entry name" value="VTC_sf"/>
</dbReference>
<keyword evidence="2" id="KW-0926">Vacuole</keyword>
<dbReference type="Pfam" id="PF09359">
    <property type="entry name" value="VTC"/>
    <property type="match status" value="1"/>
</dbReference>
<dbReference type="GO" id="GO:0000329">
    <property type="term" value="C:fungal-type vacuole membrane"/>
    <property type="evidence" value="ECO:0007669"/>
    <property type="project" value="TreeGrafter"/>
</dbReference>
<comment type="caution">
    <text evidence="9">The sequence shown here is derived from an EMBL/GenBank/DDBJ whole genome shotgun (WGS) entry which is preliminary data.</text>
</comment>
<accession>A0A433QYA4</accession>
<feature type="region of interest" description="Disordered" evidence="6">
    <location>
        <begin position="607"/>
        <end position="684"/>
    </location>
</feature>